<dbReference type="OMA" id="RPQFKPY"/>
<dbReference type="PANTHER" id="PTHR11409">
    <property type="entry name" value="ADENOSINE DEAMINASE"/>
    <property type="match status" value="1"/>
</dbReference>
<proteinExistence type="inferred from homology"/>
<dbReference type="Pfam" id="PF00962">
    <property type="entry name" value="A_deaminase"/>
    <property type="match status" value="1"/>
</dbReference>
<dbReference type="SUPFAM" id="SSF51556">
    <property type="entry name" value="Metallo-dependent hydrolases"/>
    <property type="match status" value="1"/>
</dbReference>
<dbReference type="Gene3D" id="3.20.20.140">
    <property type="entry name" value="Metal-dependent hydrolases"/>
    <property type="match status" value="1"/>
</dbReference>
<dbReference type="GO" id="GO:0046103">
    <property type="term" value="P:inosine biosynthetic process"/>
    <property type="evidence" value="ECO:0007669"/>
    <property type="project" value="TreeGrafter"/>
</dbReference>
<protein>
    <recommendedName>
        <fullName evidence="10">Adenosine deaminase-like protein</fullName>
    </recommendedName>
</protein>
<evidence type="ECO:0000256" key="10">
    <source>
        <dbReference type="ARBA" id="ARBA00070474"/>
    </source>
</evidence>
<dbReference type="GO" id="GO:0006154">
    <property type="term" value="P:adenosine catabolic process"/>
    <property type="evidence" value="ECO:0007669"/>
    <property type="project" value="TreeGrafter"/>
</dbReference>
<dbReference type="STRING" id="407821.A0A087U549"/>
<keyword evidence="7" id="KW-0546">Nucleotide metabolism</keyword>
<evidence type="ECO:0000256" key="4">
    <source>
        <dbReference type="ARBA" id="ARBA00022723"/>
    </source>
</evidence>
<dbReference type="OrthoDB" id="272271at2759"/>
<evidence type="ECO:0000256" key="3">
    <source>
        <dbReference type="ARBA" id="ARBA00011245"/>
    </source>
</evidence>
<feature type="non-terminal residue" evidence="12">
    <location>
        <position position="348"/>
    </location>
</feature>
<dbReference type="InterPro" id="IPR006330">
    <property type="entry name" value="Ado/ade_deaminase"/>
</dbReference>
<dbReference type="CDD" id="cd00443">
    <property type="entry name" value="ADA_AMPD"/>
    <property type="match status" value="1"/>
</dbReference>
<organism evidence="12 13">
    <name type="scientific">Stegodyphus mimosarum</name>
    <name type="common">African social velvet spider</name>
    <dbReference type="NCBI Taxonomy" id="407821"/>
    <lineage>
        <taxon>Eukaryota</taxon>
        <taxon>Metazoa</taxon>
        <taxon>Ecdysozoa</taxon>
        <taxon>Arthropoda</taxon>
        <taxon>Chelicerata</taxon>
        <taxon>Arachnida</taxon>
        <taxon>Araneae</taxon>
        <taxon>Araneomorphae</taxon>
        <taxon>Entelegynae</taxon>
        <taxon>Eresoidea</taxon>
        <taxon>Eresidae</taxon>
        <taxon>Stegodyphus</taxon>
    </lineage>
</organism>
<dbReference type="FunFam" id="3.20.20.140:FF:000033">
    <property type="entry name" value="Adenosine deaminase-like protein"/>
    <property type="match status" value="1"/>
</dbReference>
<evidence type="ECO:0000259" key="11">
    <source>
        <dbReference type="Pfam" id="PF00962"/>
    </source>
</evidence>
<reference evidence="12 13" key="1">
    <citation type="submission" date="2013-11" db="EMBL/GenBank/DDBJ databases">
        <title>Genome sequencing of Stegodyphus mimosarum.</title>
        <authorList>
            <person name="Bechsgaard J."/>
        </authorList>
    </citation>
    <scope>NUCLEOTIDE SEQUENCE [LARGE SCALE GENOMIC DNA]</scope>
</reference>
<comment type="subunit">
    <text evidence="3">Monomer.</text>
</comment>
<evidence type="ECO:0000256" key="9">
    <source>
        <dbReference type="ARBA" id="ARBA00057464"/>
    </source>
</evidence>
<dbReference type="AlphaFoldDB" id="A0A087U549"/>
<comment type="function">
    <text evidence="9">Catalyzes the hydrolysis of the free cytosolic methylated adenosine nucleotide N(6)-methyl-AMP (N6-mAMP) to produce inositol monophosphate (IMP) and methylamine. Is required for the catabolism of cytosolic N6-mAMP, which is derived from the degradation of mRNA containing N6-methylated adenine (m6A).</text>
</comment>
<dbReference type="Proteomes" id="UP000054359">
    <property type="component" value="Unassembled WGS sequence"/>
</dbReference>
<feature type="domain" description="Adenosine deaminase" evidence="11">
    <location>
        <begin position="18"/>
        <end position="343"/>
    </location>
</feature>
<keyword evidence="6" id="KW-0862">Zinc</keyword>
<evidence type="ECO:0000313" key="12">
    <source>
        <dbReference type="EMBL" id="KFM72488.1"/>
    </source>
</evidence>
<keyword evidence="13" id="KW-1185">Reference proteome</keyword>
<comment type="similarity">
    <text evidence="2">Belongs to the metallo-dependent hydrolases superfamily. Adenosine and AMP deaminases family.</text>
</comment>
<keyword evidence="4" id="KW-0479">Metal-binding</keyword>
<dbReference type="GO" id="GO:0009117">
    <property type="term" value="P:nucleotide metabolic process"/>
    <property type="evidence" value="ECO:0007669"/>
    <property type="project" value="UniProtKB-KW"/>
</dbReference>
<dbReference type="InterPro" id="IPR032466">
    <property type="entry name" value="Metal_Hydrolase"/>
</dbReference>
<evidence type="ECO:0000256" key="5">
    <source>
        <dbReference type="ARBA" id="ARBA00022801"/>
    </source>
</evidence>
<name>A0A087U549_STEMI</name>
<evidence type="ECO:0000256" key="7">
    <source>
        <dbReference type="ARBA" id="ARBA00023080"/>
    </source>
</evidence>
<keyword evidence="5" id="KW-0378">Hydrolase</keyword>
<accession>A0A087U549</accession>
<evidence type="ECO:0000256" key="6">
    <source>
        <dbReference type="ARBA" id="ARBA00022833"/>
    </source>
</evidence>
<gene>
    <name evidence="12" type="ORF">X975_08689</name>
</gene>
<evidence type="ECO:0000256" key="8">
    <source>
        <dbReference type="ARBA" id="ARBA00048787"/>
    </source>
</evidence>
<dbReference type="GO" id="GO:0046872">
    <property type="term" value="F:metal ion binding"/>
    <property type="evidence" value="ECO:0007669"/>
    <property type="project" value="UniProtKB-KW"/>
</dbReference>
<dbReference type="EMBL" id="KK118223">
    <property type="protein sequence ID" value="KFM72488.1"/>
    <property type="molecule type" value="Genomic_DNA"/>
</dbReference>
<evidence type="ECO:0000256" key="1">
    <source>
        <dbReference type="ARBA" id="ARBA00001947"/>
    </source>
</evidence>
<evidence type="ECO:0000313" key="13">
    <source>
        <dbReference type="Proteomes" id="UP000054359"/>
    </source>
</evidence>
<sequence length="348" mass="39841">MDSGDSSELLLDFFKSMPKIELHAHLNGSLSENTVRKLIELKREKENIISQSYLNFSYSTSRNLSECFQQFNLIHGITDSPEAIYKAMLDVIEDFYNDGVHYLELRTTPKEVKERMTQDIYVETVLKAVNDACTSSCKEMTVKLLLSIDRGRPFSFAEETLKIAQKHAILSPAVAGIDLSGNPMAGDVNKFIPLLEYAKKIGLKLAVHISEVPNGYNEVKQLLRLEPDRLGHGTYLHPLKGGSQENYDLLHQLRIPLEICLTSNVISKTVPSYDEHHFRHFKSENYPCVLCTDDKGIFNTSLSSEYSLAYKYYGLTKDELFDLSFESINYTFSDEAEKRKLREIWKKR</sequence>
<comment type="catalytic activity">
    <reaction evidence="8">
        <text>N(6)-methyl-AMP + H2O + H(+) = IMP + methylamine</text>
        <dbReference type="Rhea" id="RHEA:16001"/>
        <dbReference type="ChEBI" id="CHEBI:15377"/>
        <dbReference type="ChEBI" id="CHEBI:15378"/>
        <dbReference type="ChEBI" id="CHEBI:58053"/>
        <dbReference type="ChEBI" id="CHEBI:59338"/>
        <dbReference type="ChEBI" id="CHEBI:144842"/>
    </reaction>
    <physiologicalReaction direction="left-to-right" evidence="8">
        <dbReference type="Rhea" id="RHEA:16002"/>
    </physiologicalReaction>
</comment>
<dbReference type="PANTHER" id="PTHR11409:SF42">
    <property type="entry name" value="ADENOSINE DEAMINASE-LIKE PROTEIN"/>
    <property type="match status" value="1"/>
</dbReference>
<dbReference type="GO" id="GO:0004000">
    <property type="term" value="F:adenosine deaminase activity"/>
    <property type="evidence" value="ECO:0007669"/>
    <property type="project" value="TreeGrafter"/>
</dbReference>
<comment type="cofactor">
    <cofactor evidence="1">
        <name>Zn(2+)</name>
        <dbReference type="ChEBI" id="CHEBI:29105"/>
    </cofactor>
</comment>
<evidence type="ECO:0000256" key="2">
    <source>
        <dbReference type="ARBA" id="ARBA00006676"/>
    </source>
</evidence>
<dbReference type="InterPro" id="IPR001365">
    <property type="entry name" value="A_deaminase_dom"/>
</dbReference>